<name>A0A1M5M7B9_9BACT</name>
<protein>
    <recommendedName>
        <fullName evidence="3">RibD C-terminal domain-containing protein</fullName>
    </recommendedName>
</protein>
<dbReference type="STRING" id="1194090.SAMN05443144_15210"/>
<dbReference type="EMBL" id="FQUS01000052">
    <property type="protein sequence ID" value="SHG73152.1"/>
    <property type="molecule type" value="Genomic_DNA"/>
</dbReference>
<evidence type="ECO:0008006" key="3">
    <source>
        <dbReference type="Google" id="ProtNLM"/>
    </source>
</evidence>
<proteinExistence type="predicted"/>
<evidence type="ECO:0000313" key="1">
    <source>
        <dbReference type="EMBL" id="SHG73152.1"/>
    </source>
</evidence>
<keyword evidence="2" id="KW-1185">Reference proteome</keyword>
<gene>
    <name evidence="1" type="ORF">SAMN05443144_15210</name>
</gene>
<organism evidence="1 2">
    <name type="scientific">Fodinibius roseus</name>
    <dbReference type="NCBI Taxonomy" id="1194090"/>
    <lineage>
        <taxon>Bacteria</taxon>
        <taxon>Pseudomonadati</taxon>
        <taxon>Balneolota</taxon>
        <taxon>Balneolia</taxon>
        <taxon>Balneolales</taxon>
        <taxon>Balneolaceae</taxon>
        <taxon>Fodinibius</taxon>
    </lineage>
</organism>
<sequence length="71" mass="8479">MKGSFRMFVHPVVVGQGERLFKDVQLKISLELISQENYQNRVVGLYYQNTNESIDGQSWRFIIQTRKRSWQ</sequence>
<dbReference type="Proteomes" id="UP000184041">
    <property type="component" value="Unassembled WGS sequence"/>
</dbReference>
<dbReference type="InterPro" id="IPR024072">
    <property type="entry name" value="DHFR-like_dom_sf"/>
</dbReference>
<dbReference type="AlphaFoldDB" id="A0A1M5M7B9"/>
<evidence type="ECO:0000313" key="2">
    <source>
        <dbReference type="Proteomes" id="UP000184041"/>
    </source>
</evidence>
<dbReference type="Gene3D" id="3.40.430.10">
    <property type="entry name" value="Dihydrofolate Reductase, subunit A"/>
    <property type="match status" value="1"/>
</dbReference>
<accession>A0A1M5M7B9</accession>
<reference evidence="1 2" key="1">
    <citation type="submission" date="2016-11" db="EMBL/GenBank/DDBJ databases">
        <authorList>
            <person name="Jaros S."/>
            <person name="Januszkiewicz K."/>
            <person name="Wedrychowicz H."/>
        </authorList>
    </citation>
    <scope>NUCLEOTIDE SEQUENCE [LARGE SCALE GENOMIC DNA]</scope>
    <source>
        <strain evidence="1 2">DSM 21986</strain>
    </source>
</reference>